<dbReference type="AlphaFoldDB" id="A0A1R3KY41"/>
<comment type="caution">
    <text evidence="1">The sequence shown here is derived from an EMBL/GenBank/DDBJ whole genome shotgun (WGS) entry which is preliminary data.</text>
</comment>
<evidence type="ECO:0000313" key="2">
    <source>
        <dbReference type="Proteomes" id="UP000188268"/>
    </source>
</evidence>
<dbReference type="Gramene" id="OMP11957">
    <property type="protein sequence ID" value="OMP11957"/>
    <property type="gene ID" value="CCACVL1_00197"/>
</dbReference>
<proteinExistence type="predicted"/>
<accession>A0A1R3KY41</accession>
<feature type="non-terminal residue" evidence="1">
    <location>
        <position position="82"/>
    </location>
</feature>
<name>A0A1R3KY41_COCAP</name>
<keyword evidence="2" id="KW-1185">Reference proteome</keyword>
<organism evidence="1 2">
    <name type="scientific">Corchorus capsularis</name>
    <name type="common">Jute</name>
    <dbReference type="NCBI Taxonomy" id="210143"/>
    <lineage>
        <taxon>Eukaryota</taxon>
        <taxon>Viridiplantae</taxon>
        <taxon>Streptophyta</taxon>
        <taxon>Embryophyta</taxon>
        <taxon>Tracheophyta</taxon>
        <taxon>Spermatophyta</taxon>
        <taxon>Magnoliopsida</taxon>
        <taxon>eudicotyledons</taxon>
        <taxon>Gunneridae</taxon>
        <taxon>Pentapetalae</taxon>
        <taxon>rosids</taxon>
        <taxon>malvids</taxon>
        <taxon>Malvales</taxon>
        <taxon>Malvaceae</taxon>
        <taxon>Grewioideae</taxon>
        <taxon>Apeibeae</taxon>
        <taxon>Corchorus</taxon>
    </lineage>
</organism>
<dbReference type="Proteomes" id="UP000188268">
    <property type="component" value="Unassembled WGS sequence"/>
</dbReference>
<feature type="non-terminal residue" evidence="1">
    <location>
        <position position="1"/>
    </location>
</feature>
<dbReference type="EMBL" id="AWWV01000648">
    <property type="protein sequence ID" value="OMP11957.1"/>
    <property type="molecule type" value="Genomic_DNA"/>
</dbReference>
<gene>
    <name evidence="1" type="ORF">CCACVL1_00197</name>
</gene>
<reference evidence="1 2" key="1">
    <citation type="submission" date="2013-09" db="EMBL/GenBank/DDBJ databases">
        <title>Corchorus capsularis genome sequencing.</title>
        <authorList>
            <person name="Alam M."/>
            <person name="Haque M.S."/>
            <person name="Islam M.S."/>
            <person name="Emdad E.M."/>
            <person name="Islam M.M."/>
            <person name="Ahmed B."/>
            <person name="Halim A."/>
            <person name="Hossen Q.M.M."/>
            <person name="Hossain M.Z."/>
            <person name="Ahmed R."/>
            <person name="Khan M.M."/>
            <person name="Islam R."/>
            <person name="Rashid M.M."/>
            <person name="Khan S.A."/>
            <person name="Rahman M.S."/>
            <person name="Alam M."/>
        </authorList>
    </citation>
    <scope>NUCLEOTIDE SEQUENCE [LARGE SCALE GENOMIC DNA]</scope>
    <source>
        <strain evidence="2">cv. CVL-1</strain>
        <tissue evidence="1">Whole seedling</tissue>
    </source>
</reference>
<evidence type="ECO:0000313" key="1">
    <source>
        <dbReference type="EMBL" id="OMP11957.1"/>
    </source>
</evidence>
<sequence length="82" mass="9664">EMFLTPEWVQELRWTVPCLFARVFEETRRLFYLIFLVMASNNFITSLPEDLTNCLMLYDSLNTSLSREDYQNVCATGCLLQV</sequence>
<protein>
    <submittedName>
        <fullName evidence="1">Uncharacterized protein</fullName>
    </submittedName>
</protein>